<gene>
    <name evidence="2" type="ORF">AW171_hschr21080</name>
</gene>
<accession>A0A120K1D4</accession>
<keyword evidence="1" id="KW-0812">Transmembrane</keyword>
<dbReference type="RefSeq" id="XP_017986258.1">
    <property type="nucleotide sequence ID" value="XM_018130769.1"/>
</dbReference>
<keyword evidence="3" id="KW-1185">Reference proteome</keyword>
<dbReference type="EMBL" id="CP014242">
    <property type="protein sequence ID" value="AMD19262.1"/>
    <property type="molecule type" value="Genomic_DNA"/>
</dbReference>
<evidence type="ECO:0000256" key="1">
    <source>
        <dbReference type="SAM" id="Phobius"/>
    </source>
</evidence>
<evidence type="ECO:0000313" key="3">
    <source>
        <dbReference type="Proteomes" id="UP000243052"/>
    </source>
</evidence>
<feature type="transmembrane region" description="Helical" evidence="1">
    <location>
        <begin position="12"/>
        <end position="34"/>
    </location>
</feature>
<keyword evidence="1" id="KW-0472">Membrane</keyword>
<dbReference type="Proteomes" id="UP000243052">
    <property type="component" value="Chromosome ii"/>
</dbReference>
<protein>
    <submittedName>
        <fullName evidence="2">HBR361Cp</fullName>
    </submittedName>
</protein>
<evidence type="ECO:0000313" key="2">
    <source>
        <dbReference type="EMBL" id="AMD19262.1"/>
    </source>
</evidence>
<keyword evidence="1" id="KW-1133">Transmembrane helix</keyword>
<sequence>MKPQDQEQLNYIIVTHTICSIHFISTMSILFLYIESLPTHKSNLQASEQDLKQLLQLLHCIKVQFQRRARDSQFIQCRNIIDRQTLNGISAIKTKFHNELQTAKAITIANQLSNCFNGFIHTLQFLRKLPIGNSQASYEIPSSQWQVLLKVQQEMNINWRHQLNKLAVTVADIGSNGNFPNEILSQFKTGVVDKMCEDNLNNLVNIFLSNSF</sequence>
<dbReference type="OrthoDB" id="4056222at2759"/>
<name>A0A120K1D4_9SACH</name>
<organism evidence="2 3">
    <name type="scientific">Eremothecium sinecaudum</name>
    <dbReference type="NCBI Taxonomy" id="45286"/>
    <lineage>
        <taxon>Eukaryota</taxon>
        <taxon>Fungi</taxon>
        <taxon>Dikarya</taxon>
        <taxon>Ascomycota</taxon>
        <taxon>Saccharomycotina</taxon>
        <taxon>Saccharomycetes</taxon>
        <taxon>Saccharomycetales</taxon>
        <taxon>Saccharomycetaceae</taxon>
        <taxon>Eremothecium</taxon>
    </lineage>
</organism>
<dbReference type="GeneID" id="28721529"/>
<dbReference type="AlphaFoldDB" id="A0A120K1D4"/>
<reference evidence="2 3" key="1">
    <citation type="submission" date="2016-01" db="EMBL/GenBank/DDBJ databases">
        <title>Genome sequence of the yeast Holleya sinecauda.</title>
        <authorList>
            <person name="Dietrich F.S."/>
        </authorList>
    </citation>
    <scope>NUCLEOTIDE SEQUENCE [LARGE SCALE GENOMIC DNA]</scope>
    <source>
        <strain evidence="2 3">ATCC 58844</strain>
    </source>
</reference>
<proteinExistence type="predicted"/>